<dbReference type="RefSeq" id="WP_157708909.1">
    <property type="nucleotide sequence ID" value="NZ_CP034348.1"/>
</dbReference>
<keyword evidence="1" id="KW-1133">Transmembrane helix</keyword>
<dbReference type="Proteomes" id="UP000428330">
    <property type="component" value="Chromosome"/>
</dbReference>
<dbReference type="EMBL" id="CP034348">
    <property type="protein sequence ID" value="QGY00229.1"/>
    <property type="molecule type" value="Genomic_DNA"/>
</dbReference>
<accession>A0A6I6J630</accession>
<dbReference type="KEGG" id="rom:EI983_18945"/>
<sequence length="121" mass="13140">MTPLSQRPFAPVLPLLWVAIALHVVALLLAFGAAEAWRFMPIAVVYLALLACLARGWRWAGYVTFFASAVSGIIVLSTLWSVNALPGWWKLATLSAHWLTAGAVFTVLWHAAPSDPDQLGD</sequence>
<protein>
    <recommendedName>
        <fullName evidence="4">Transmembrane protein</fullName>
    </recommendedName>
</protein>
<evidence type="ECO:0000313" key="2">
    <source>
        <dbReference type="EMBL" id="QGY00229.1"/>
    </source>
</evidence>
<gene>
    <name evidence="2" type="ORF">EI983_18945</name>
</gene>
<name>A0A6I6J630_9RHOB</name>
<keyword evidence="3" id="KW-1185">Reference proteome</keyword>
<reference evidence="3" key="1">
    <citation type="submission" date="2018-12" db="EMBL/GenBank/DDBJ databases">
        <title>Complete genome sequence of Roseovarius sp. MME-070.</title>
        <authorList>
            <person name="Nam Y.-D."/>
            <person name="Kang J."/>
            <person name="Chung W.-H."/>
            <person name="Park Y.S."/>
        </authorList>
    </citation>
    <scope>NUCLEOTIDE SEQUENCE [LARGE SCALE GENOMIC DNA]</scope>
    <source>
        <strain evidence="3">MME-070</strain>
    </source>
</reference>
<feature type="transmembrane region" description="Helical" evidence="1">
    <location>
        <begin position="12"/>
        <end position="32"/>
    </location>
</feature>
<keyword evidence="1" id="KW-0812">Transmembrane</keyword>
<proteinExistence type="predicted"/>
<feature type="transmembrane region" description="Helical" evidence="1">
    <location>
        <begin position="94"/>
        <end position="112"/>
    </location>
</feature>
<feature type="transmembrane region" description="Helical" evidence="1">
    <location>
        <begin position="63"/>
        <end position="82"/>
    </location>
</feature>
<organism evidence="2 3">
    <name type="scientific">Roseovarius faecimaris</name>
    <dbReference type="NCBI Taxonomy" id="2494550"/>
    <lineage>
        <taxon>Bacteria</taxon>
        <taxon>Pseudomonadati</taxon>
        <taxon>Pseudomonadota</taxon>
        <taxon>Alphaproteobacteria</taxon>
        <taxon>Rhodobacterales</taxon>
        <taxon>Roseobacteraceae</taxon>
        <taxon>Roseovarius</taxon>
    </lineage>
</organism>
<feature type="transmembrane region" description="Helical" evidence="1">
    <location>
        <begin position="39"/>
        <end position="57"/>
    </location>
</feature>
<evidence type="ECO:0000313" key="3">
    <source>
        <dbReference type="Proteomes" id="UP000428330"/>
    </source>
</evidence>
<evidence type="ECO:0008006" key="4">
    <source>
        <dbReference type="Google" id="ProtNLM"/>
    </source>
</evidence>
<evidence type="ECO:0000256" key="1">
    <source>
        <dbReference type="SAM" id="Phobius"/>
    </source>
</evidence>
<dbReference type="AlphaFoldDB" id="A0A6I6J630"/>
<keyword evidence="1" id="KW-0472">Membrane</keyword>